<dbReference type="CDD" id="cd00761">
    <property type="entry name" value="Glyco_tranf_GTA_type"/>
    <property type="match status" value="1"/>
</dbReference>
<accession>A0ABW2AFH7</accession>
<dbReference type="PANTHER" id="PTHR22916">
    <property type="entry name" value="GLYCOSYLTRANSFERASE"/>
    <property type="match status" value="1"/>
</dbReference>
<feature type="domain" description="Glycosyltransferase 2-like" evidence="7">
    <location>
        <begin position="9"/>
        <end position="173"/>
    </location>
</feature>
<evidence type="ECO:0000256" key="1">
    <source>
        <dbReference type="ARBA" id="ARBA00004202"/>
    </source>
</evidence>
<dbReference type="InterPro" id="IPR043148">
    <property type="entry name" value="TagF_C"/>
</dbReference>
<dbReference type="RefSeq" id="WP_382400795.1">
    <property type="nucleotide sequence ID" value="NZ_JBHSWH010000001.1"/>
</dbReference>
<dbReference type="Pfam" id="PF04464">
    <property type="entry name" value="Glyphos_transf"/>
    <property type="match status" value="1"/>
</dbReference>
<dbReference type="Gene3D" id="3.40.50.11820">
    <property type="match status" value="1"/>
</dbReference>
<gene>
    <name evidence="8" type="ORF">ACFQDH_09820</name>
</gene>
<keyword evidence="3" id="KW-1003">Cell membrane</keyword>
<dbReference type="Pfam" id="PF00535">
    <property type="entry name" value="Glycos_transf_2"/>
    <property type="match status" value="1"/>
</dbReference>
<evidence type="ECO:0000313" key="9">
    <source>
        <dbReference type="Proteomes" id="UP001596298"/>
    </source>
</evidence>
<sequence>MSGGRLQFSVVVPLFRTEKYLAELLDCFDAQRPGDYDLEFVFVDDGSDDASGDIARAWLARAPYSGQVIRQDNGGVSRARNTGITAATGNWITFPDSDDLLSDNYFDEAAKAVGGAGSDAVLLSANVWSYDEGSGARRDNHHLRHKFRGNTATVDLQQQPTFIQTQAASAFFRLDIIREHDIAFVDGLRVAEDAVFTATYLLHAPNTVVAPLRKSIYYYRRRRDATSANDLTTTNPDFYFGRFDRGYVPLLELAQAQGDVPTWLEYLVLYDLSWYLPREMERDRKATHLTRDEKAHAVRLLQEVLHRISEPAVIGYRLTRISAEVRALLLTLGGYALPDAGLIRVSERGENVSEVCYFYQGDLPTESVESGGAPVTPIAVKSRTLDYLGQQLLHERILRLPKLSDARLILDGQAHPLTVADDDPAAPDTSDVPTWKRIANRFAAEVVCFTFAPIKAPTAVEQAAALRRQRYRTALRTLARTPRFAKKFADAWLVMDRLDSAHDNGEYLYDYLRSERPDINAWFVIKKDTPEWERLRERGFRLVAFRSLEHQVALQNAAVVASSQLDMEASQPIAPDLYPRNTRPWRFVYLQHGVLHQDLSHWFNGKDIDLLTTAGVDERSTIVADGSSYKLTTDDVVLTGFPRHDAVVKASERHPYDERSVLLIAPTWRNSLFLRKAPFAARRKLRTPLSQTDYGRAWMGLLQAPALQRLTDEQHAQIVYLPHPEFRGNTPDLDFPDHITVLDQAPDMPELLARARVVVTDYSSIAFDAALAGSRIVYFQFDQDAYASGTSHTQVATEWDYGMDGFGPVTTEPADVIRLIAEAYGDKWPAVYQDRIRRTLPVTDGKAAERITRLIESKFGR</sequence>
<dbReference type="PANTHER" id="PTHR22916:SF3">
    <property type="entry name" value="UDP-GLCNAC:BETAGAL BETA-1,3-N-ACETYLGLUCOSAMINYLTRANSFERASE-LIKE PROTEIN 1"/>
    <property type="match status" value="1"/>
</dbReference>
<evidence type="ECO:0000256" key="2">
    <source>
        <dbReference type="ARBA" id="ARBA00010488"/>
    </source>
</evidence>
<dbReference type="Gene3D" id="3.90.550.10">
    <property type="entry name" value="Spore Coat Polysaccharide Biosynthesis Protein SpsA, Chain A"/>
    <property type="match status" value="1"/>
</dbReference>
<comment type="subcellular location">
    <subcellularLocation>
        <location evidence="1">Cell membrane</location>
        <topology evidence="1">Peripheral membrane protein</topology>
    </subcellularLocation>
</comment>
<keyword evidence="9" id="KW-1185">Reference proteome</keyword>
<evidence type="ECO:0000259" key="7">
    <source>
        <dbReference type="Pfam" id="PF00535"/>
    </source>
</evidence>
<dbReference type="InterPro" id="IPR001173">
    <property type="entry name" value="Glyco_trans_2-like"/>
</dbReference>
<dbReference type="Proteomes" id="UP001596298">
    <property type="component" value="Unassembled WGS sequence"/>
</dbReference>
<dbReference type="InterPro" id="IPR029044">
    <property type="entry name" value="Nucleotide-diphossugar_trans"/>
</dbReference>
<evidence type="ECO:0000256" key="6">
    <source>
        <dbReference type="ARBA" id="ARBA00023136"/>
    </source>
</evidence>
<name>A0ABW2AFH7_9MICO</name>
<dbReference type="SUPFAM" id="SSF53756">
    <property type="entry name" value="UDP-Glycosyltransferase/glycogen phosphorylase"/>
    <property type="match status" value="1"/>
</dbReference>
<keyword evidence="4" id="KW-0808">Transferase</keyword>
<dbReference type="InterPro" id="IPR043149">
    <property type="entry name" value="TagF_N"/>
</dbReference>
<organism evidence="8 9">
    <name type="scientific">Flexivirga alba</name>
    <dbReference type="NCBI Taxonomy" id="702742"/>
    <lineage>
        <taxon>Bacteria</taxon>
        <taxon>Bacillati</taxon>
        <taxon>Actinomycetota</taxon>
        <taxon>Actinomycetes</taxon>
        <taxon>Micrococcales</taxon>
        <taxon>Dermacoccaceae</taxon>
        <taxon>Flexivirga</taxon>
    </lineage>
</organism>
<comment type="caution">
    <text evidence="8">The sequence shown here is derived from an EMBL/GenBank/DDBJ whole genome shotgun (WGS) entry which is preliminary data.</text>
</comment>
<keyword evidence="5" id="KW-0777">Teichoic acid biosynthesis</keyword>
<proteinExistence type="inferred from homology"/>
<evidence type="ECO:0000256" key="4">
    <source>
        <dbReference type="ARBA" id="ARBA00022679"/>
    </source>
</evidence>
<evidence type="ECO:0000256" key="3">
    <source>
        <dbReference type="ARBA" id="ARBA00022475"/>
    </source>
</evidence>
<evidence type="ECO:0000313" key="8">
    <source>
        <dbReference type="EMBL" id="MFC6705556.1"/>
    </source>
</evidence>
<reference evidence="9" key="1">
    <citation type="journal article" date="2019" name="Int. J. Syst. Evol. Microbiol.">
        <title>The Global Catalogue of Microorganisms (GCM) 10K type strain sequencing project: providing services to taxonomists for standard genome sequencing and annotation.</title>
        <authorList>
            <consortium name="The Broad Institute Genomics Platform"/>
            <consortium name="The Broad Institute Genome Sequencing Center for Infectious Disease"/>
            <person name="Wu L."/>
            <person name="Ma J."/>
        </authorList>
    </citation>
    <scope>NUCLEOTIDE SEQUENCE [LARGE SCALE GENOMIC DNA]</scope>
    <source>
        <strain evidence="9">CCUG 58127</strain>
    </source>
</reference>
<protein>
    <submittedName>
        <fullName evidence="8">CDP-glycerol glycerophosphotransferase family protein</fullName>
    </submittedName>
</protein>
<dbReference type="EMBL" id="JBHSWH010000001">
    <property type="protein sequence ID" value="MFC6705556.1"/>
    <property type="molecule type" value="Genomic_DNA"/>
</dbReference>
<dbReference type="Gene3D" id="3.40.50.12580">
    <property type="match status" value="1"/>
</dbReference>
<dbReference type="SUPFAM" id="SSF53448">
    <property type="entry name" value="Nucleotide-diphospho-sugar transferases"/>
    <property type="match status" value="1"/>
</dbReference>
<evidence type="ECO:0000256" key="5">
    <source>
        <dbReference type="ARBA" id="ARBA00022944"/>
    </source>
</evidence>
<dbReference type="InterPro" id="IPR007554">
    <property type="entry name" value="Glycerophosphate_synth"/>
</dbReference>
<keyword evidence="6" id="KW-0472">Membrane</keyword>
<comment type="similarity">
    <text evidence="2">Belongs to the CDP-glycerol glycerophosphotransferase family.</text>
</comment>